<keyword evidence="1" id="KW-1133">Transmembrane helix</keyword>
<dbReference type="Proteomes" id="UP000190306">
    <property type="component" value="Chromosome"/>
</dbReference>
<dbReference type="EMBL" id="CP050692">
    <property type="protein sequence ID" value="QIT42185.1"/>
    <property type="molecule type" value="Genomic_DNA"/>
</dbReference>
<accession>A0AAE7CIA0</accession>
<name>A0AAE7CIA0_STRAT</name>
<evidence type="ECO:0000313" key="4">
    <source>
        <dbReference type="Proteomes" id="UP000190306"/>
    </source>
</evidence>
<gene>
    <name evidence="2" type="ORF">AFM16_00340</name>
    <name evidence="3" type="ORF">HCX60_00455</name>
</gene>
<feature type="transmembrane region" description="Helical" evidence="1">
    <location>
        <begin position="92"/>
        <end position="112"/>
    </location>
</feature>
<dbReference type="RefSeq" id="WP_030797484.1">
    <property type="nucleotide sequence ID" value="NZ_CM007717.1"/>
</dbReference>
<proteinExistence type="predicted"/>
<dbReference type="Proteomes" id="UP000502504">
    <property type="component" value="Chromosome"/>
</dbReference>
<reference evidence="3 5" key="2">
    <citation type="submission" date="2020-03" db="EMBL/GenBank/DDBJ databases">
        <title>Is there a link between lipid content and antibiotic production in Streptomyces?</title>
        <authorList>
            <person name="David M."/>
            <person name="Lejeune C."/>
            <person name="Abreu S."/>
            <person name="Thibessard A."/>
            <person name="Leblond P."/>
            <person name="Chaminade P."/>
            <person name="Virolle M.-J."/>
        </authorList>
    </citation>
    <scope>NUCLEOTIDE SEQUENCE [LARGE SCALE GENOMIC DNA]</scope>
    <source>
        <strain evidence="3 5">DSM 41481</strain>
    </source>
</reference>
<dbReference type="AlphaFoldDB" id="A0AAE7CIA0"/>
<keyword evidence="1" id="KW-0812">Transmembrane</keyword>
<protein>
    <submittedName>
        <fullName evidence="3">Uncharacterized protein</fullName>
    </submittedName>
</protein>
<sequence length="113" mass="12869">MDTSEEAARGLTDIETFLYWEAHLEAAHQRVAAFTTRAPGLTREQKRDIERWYLDEQKYVARIVTEHIAESISEVEERHHVRFGRWLRGTMTAMALVTVGIIGLCVVVVGSLA</sequence>
<dbReference type="EMBL" id="LHQL01000001">
    <property type="protein sequence ID" value="OOQ54572.1"/>
    <property type="molecule type" value="Genomic_DNA"/>
</dbReference>
<reference evidence="2 4" key="1">
    <citation type="submission" date="2015-07" db="EMBL/GenBank/DDBJ databases">
        <title>Draft Genome Sequence of Streptomyces antibioticus, IMRU 3720 reveals insights in the evolution of actinomycin biosynthetic gene clusters in Streptomyces.</title>
        <authorList>
            <person name="Crnovcic I."/>
            <person name="Ruckert C."/>
            <person name="Kalinowksi J."/>
            <person name="Keller U."/>
        </authorList>
    </citation>
    <scope>NUCLEOTIDE SEQUENCE [LARGE SCALE GENOMIC DNA]</scope>
    <source>
        <strain evidence="2 4">DSM 41481</strain>
    </source>
</reference>
<keyword evidence="4" id="KW-1185">Reference proteome</keyword>
<evidence type="ECO:0000256" key="1">
    <source>
        <dbReference type="SAM" id="Phobius"/>
    </source>
</evidence>
<organism evidence="3 5">
    <name type="scientific">Streptomyces antibioticus</name>
    <dbReference type="NCBI Taxonomy" id="1890"/>
    <lineage>
        <taxon>Bacteria</taxon>
        <taxon>Bacillati</taxon>
        <taxon>Actinomycetota</taxon>
        <taxon>Actinomycetes</taxon>
        <taxon>Kitasatosporales</taxon>
        <taxon>Streptomycetaceae</taxon>
        <taxon>Streptomyces</taxon>
    </lineage>
</organism>
<evidence type="ECO:0000313" key="5">
    <source>
        <dbReference type="Proteomes" id="UP000502504"/>
    </source>
</evidence>
<keyword evidence="1" id="KW-0472">Membrane</keyword>
<evidence type="ECO:0000313" key="3">
    <source>
        <dbReference type="EMBL" id="QIT42185.1"/>
    </source>
</evidence>
<evidence type="ECO:0000313" key="2">
    <source>
        <dbReference type="EMBL" id="OOQ54572.1"/>
    </source>
</evidence>